<comment type="caution">
    <text evidence="1">The sequence shown here is derived from an EMBL/GenBank/DDBJ whole genome shotgun (WGS) entry which is preliminary data.</text>
</comment>
<dbReference type="AlphaFoldDB" id="A0A0F9F8T6"/>
<dbReference type="Gene3D" id="2.40.30.180">
    <property type="entry name" value="Ubiquitin-activating enzyme E1, FCCH domain"/>
    <property type="match status" value="1"/>
</dbReference>
<evidence type="ECO:0008006" key="2">
    <source>
        <dbReference type="Google" id="ProtNLM"/>
    </source>
</evidence>
<sequence length="755" mass="77362">LTAVTSNGTAVIAKVGIETGVSVGDAILVFAGSTAADFGLYIVASVSVADQLTLDRALAGSDADLSIAILADGVVIENSTNPLVTRLLIPDGTSAFPSIAAASAPSTGFFIPNANDIGVSLSGLDKWVFDLATFGATSAQGARIKSGTVDFNVPSVCPSAGDLDTGIGSAGSDMMTLVSGGVEGIRVSEANGEVSSIFGGTVVKTETGVSSTGASADITKASLDTNVSVGNAVQIFAGTTTGDYGLYIVQSTAGNTLTLDRTLAGTNADLSIVVIKDGVVIENSTNPLVSRIIVPSGSQAFPGWAIGDGTKGIYEASDDVLKVVFDAGNFWEFSKLRMGSANANGAAIDQTLASAVIPSLLPNKSDDNTGVGNANIDMLSLIAGGVEVVRHSEGNGEASSIFSATVKETITDATSEVGTNLLKAGENFLTTVSVGDAVQVYGGATAADFGLYNVQAVVDDENLTLDRAMTAVNTDVDFDILADGITIENSINSGIANLLLNGGVIYQKEITTPTALESQVNFFSKTDNDPYFQDGSGVEKQISVADYAGLVVDKNAVETTINLVNSYEKATIFDTDMPELISNGAHGTDDITIGATADYEISFGRSGQSPDGANKVFEYEVFQIAATEAVITGITNADPAVITFQAGHGFSNGNRIKILGVSTMTEVNNRIFTLADQSGDTFELTDDGGVSPGNDIDATGFAGAGTGGTAQLATKVNTHDHRKFAIQNDIGSFGQPGMAALTKDNTIELWVKGVT</sequence>
<name>A0A0F9F8T6_9ZZZZ</name>
<accession>A0A0F9F8T6</accession>
<evidence type="ECO:0000313" key="1">
    <source>
        <dbReference type="EMBL" id="KKL82774.1"/>
    </source>
</evidence>
<dbReference type="InterPro" id="IPR042302">
    <property type="entry name" value="E1_FCCH_sf"/>
</dbReference>
<protein>
    <recommendedName>
        <fullName evidence="2">Ubiquitin-activating enzyme E1 FCCH domain-containing protein</fullName>
    </recommendedName>
</protein>
<feature type="non-terminal residue" evidence="1">
    <location>
        <position position="1"/>
    </location>
</feature>
<reference evidence="1" key="1">
    <citation type="journal article" date="2015" name="Nature">
        <title>Complex archaea that bridge the gap between prokaryotes and eukaryotes.</title>
        <authorList>
            <person name="Spang A."/>
            <person name="Saw J.H."/>
            <person name="Jorgensen S.L."/>
            <person name="Zaremba-Niedzwiedzka K."/>
            <person name="Martijn J."/>
            <person name="Lind A.E."/>
            <person name="van Eijk R."/>
            <person name="Schleper C."/>
            <person name="Guy L."/>
            <person name="Ettema T.J."/>
        </authorList>
    </citation>
    <scope>NUCLEOTIDE SEQUENCE</scope>
</reference>
<feature type="non-terminal residue" evidence="1">
    <location>
        <position position="755"/>
    </location>
</feature>
<gene>
    <name evidence="1" type="ORF">LCGC14_1981400</name>
</gene>
<proteinExistence type="predicted"/>
<dbReference type="EMBL" id="LAZR01022179">
    <property type="protein sequence ID" value="KKL82774.1"/>
    <property type="molecule type" value="Genomic_DNA"/>
</dbReference>
<organism evidence="1">
    <name type="scientific">marine sediment metagenome</name>
    <dbReference type="NCBI Taxonomy" id="412755"/>
    <lineage>
        <taxon>unclassified sequences</taxon>
        <taxon>metagenomes</taxon>
        <taxon>ecological metagenomes</taxon>
    </lineage>
</organism>